<name>A0A9P1H014_9PEZI</name>
<proteinExistence type="predicted"/>
<evidence type="ECO:0000313" key="2">
    <source>
        <dbReference type="EMBL" id="CAI4213415.1"/>
    </source>
</evidence>
<gene>
    <name evidence="2" type="ORF">PPNO1_LOCUS3161</name>
</gene>
<dbReference type="AlphaFoldDB" id="A0A9P1H014"/>
<organism evidence="2 3">
    <name type="scientific">Parascedosporium putredinis</name>
    <dbReference type="NCBI Taxonomy" id="1442378"/>
    <lineage>
        <taxon>Eukaryota</taxon>
        <taxon>Fungi</taxon>
        <taxon>Dikarya</taxon>
        <taxon>Ascomycota</taxon>
        <taxon>Pezizomycotina</taxon>
        <taxon>Sordariomycetes</taxon>
        <taxon>Hypocreomycetidae</taxon>
        <taxon>Microascales</taxon>
        <taxon>Microascaceae</taxon>
        <taxon>Parascedosporium</taxon>
    </lineage>
</organism>
<dbReference type="EMBL" id="CALLCH030000008">
    <property type="protein sequence ID" value="CAI4213415.1"/>
    <property type="molecule type" value="Genomic_DNA"/>
</dbReference>
<dbReference type="Proteomes" id="UP000838763">
    <property type="component" value="Unassembled WGS sequence"/>
</dbReference>
<keyword evidence="3" id="KW-1185">Reference proteome</keyword>
<dbReference type="OrthoDB" id="64477at2759"/>
<accession>A0A9P1H014</accession>
<evidence type="ECO:0000313" key="3">
    <source>
        <dbReference type="Proteomes" id="UP000838763"/>
    </source>
</evidence>
<comment type="caution">
    <text evidence="2">The sequence shown here is derived from an EMBL/GenBank/DDBJ whole genome shotgun (WGS) entry which is preliminary data.</text>
</comment>
<sequence>MGHPRREEGAGHADPRCLTQLAHDGRRLLWEGREGLVAEYGATLHIDLEEQWRSGGWGKKLIEAYVKAARESWEEDGATPGARGGCGERSARGDRRG</sequence>
<reference evidence="2" key="1">
    <citation type="submission" date="2022-11" db="EMBL/GenBank/DDBJ databases">
        <authorList>
            <person name="Scott C."/>
            <person name="Bruce N."/>
        </authorList>
    </citation>
    <scope>NUCLEOTIDE SEQUENCE</scope>
</reference>
<dbReference type="Gene3D" id="3.40.630.30">
    <property type="match status" value="1"/>
</dbReference>
<evidence type="ECO:0000256" key="1">
    <source>
        <dbReference type="SAM" id="MobiDB-lite"/>
    </source>
</evidence>
<feature type="region of interest" description="Disordered" evidence="1">
    <location>
        <begin position="72"/>
        <end position="97"/>
    </location>
</feature>
<protein>
    <submittedName>
        <fullName evidence="2">Uncharacterized protein</fullName>
    </submittedName>
</protein>